<protein>
    <submittedName>
        <fullName evidence="1">Aldose sugar dehydrogenase YliI</fullName>
        <ecNumber evidence="1">1.1.5.-</ecNumber>
    </submittedName>
</protein>
<gene>
    <name evidence="1" type="ORF">FX987_02596</name>
</gene>
<dbReference type="RefSeq" id="WP_022522399.1">
    <property type="nucleotide sequence ID" value="NZ_CP054580.1"/>
</dbReference>
<dbReference type="EMBL" id="CP054580">
    <property type="protein sequence ID" value="QKS24813.1"/>
    <property type="molecule type" value="Genomic_DNA"/>
</dbReference>
<dbReference type="Proteomes" id="UP000509761">
    <property type="component" value="Chromosome"/>
</dbReference>
<reference evidence="1 2" key="1">
    <citation type="submission" date="2019-12" db="EMBL/GenBank/DDBJ databases">
        <title>Genome sequencing and assembly of endphytes of Porphyra tenera.</title>
        <authorList>
            <person name="Park J.M."/>
            <person name="Shin R."/>
            <person name="Jo S.H."/>
        </authorList>
    </citation>
    <scope>NUCLEOTIDE SEQUENCE [LARGE SCALE GENOMIC DNA]</scope>
    <source>
        <strain evidence="1 2">GPM3</strain>
    </source>
</reference>
<proteinExistence type="predicted"/>
<dbReference type="Pfam" id="PF07995">
    <property type="entry name" value="GSDH"/>
    <property type="match status" value="1"/>
</dbReference>
<name>A0A653W3K5_9GAMM</name>
<dbReference type="PANTHER" id="PTHR19328:SF75">
    <property type="entry name" value="ALDOSE SUGAR DEHYDROGENASE YLII"/>
    <property type="match status" value="1"/>
</dbReference>
<keyword evidence="2" id="KW-1185">Reference proteome</keyword>
<dbReference type="InterPro" id="IPR011041">
    <property type="entry name" value="Quinoprot_gluc/sorb_DH_b-prop"/>
</dbReference>
<organism evidence="1 2">
    <name type="scientific">Vreelandella titanicae</name>
    <dbReference type="NCBI Taxonomy" id="664683"/>
    <lineage>
        <taxon>Bacteria</taxon>
        <taxon>Pseudomonadati</taxon>
        <taxon>Pseudomonadota</taxon>
        <taxon>Gammaproteobacteria</taxon>
        <taxon>Oceanospirillales</taxon>
        <taxon>Halomonadaceae</taxon>
        <taxon>Vreelandella</taxon>
    </lineage>
</organism>
<evidence type="ECO:0000313" key="2">
    <source>
        <dbReference type="Proteomes" id="UP000509761"/>
    </source>
</evidence>
<dbReference type="InterPro" id="IPR011042">
    <property type="entry name" value="6-blade_b-propeller_TolB-like"/>
</dbReference>
<dbReference type="SUPFAM" id="SSF50952">
    <property type="entry name" value="Soluble quinoprotein glucose dehydrogenase"/>
    <property type="match status" value="1"/>
</dbReference>
<dbReference type="EC" id="1.1.5.-" evidence="1"/>
<dbReference type="GO" id="GO:0016491">
    <property type="term" value="F:oxidoreductase activity"/>
    <property type="evidence" value="ECO:0007669"/>
    <property type="project" value="UniProtKB-KW"/>
</dbReference>
<keyword evidence="1" id="KW-0560">Oxidoreductase</keyword>
<accession>A0A653W3K5</accession>
<dbReference type="AlphaFoldDB" id="A0A653W3K5"/>
<dbReference type="InterPro" id="IPR012938">
    <property type="entry name" value="Glc/Sorbosone_DH"/>
</dbReference>
<dbReference type="Gene3D" id="2.120.10.30">
    <property type="entry name" value="TolB, C-terminal domain"/>
    <property type="match status" value="1"/>
</dbReference>
<accession>A0A6N0Z2S9</accession>
<dbReference type="PANTHER" id="PTHR19328">
    <property type="entry name" value="HEDGEHOG-INTERACTING PROTEIN"/>
    <property type="match status" value="1"/>
</dbReference>
<sequence>MINVTRGHAMLHMNNHTQRPLPPGAWARISGLVLAGAINTANAEIVQESLETDHLNLSIERIADGFEHPWAVAFLPDGRYLVSERSGQLKLVDPESGEASTLEGMPEVSTQGQGGLLDVALHPDFEGGNGEGDNDWIYFTWSKPEGNNSRSALSRIKWHNGQLGEVEHLFEQDRASGPGRHYGSRLAWLPDGTLLMSIGDRGSEPPRAQASDDHAGSTLRLTATGGVPDDNPFVGDDTTLDEIYSMGNRNIQGMVVLSNGEAWASEHGPRTGDELNHIEAGNNYGWPKVSQGNDYATNEPIGEDSLPGMVDPVYVFEGRFAPAGLAEVTSDAFSEWQGNLLAGGLGSEKLLRLRLEEGRVTEEELILQGEVGRIRDVRQGPDDAIYLLTDAPQGGLYRLAPTNQ</sequence>
<evidence type="ECO:0000313" key="1">
    <source>
        <dbReference type="EMBL" id="QKS24813.1"/>
    </source>
</evidence>